<dbReference type="EMBL" id="JBHSKD010000009">
    <property type="protein sequence ID" value="MFC5176945.1"/>
    <property type="molecule type" value="Genomic_DNA"/>
</dbReference>
<dbReference type="PANTHER" id="PTHR31157:SF1">
    <property type="entry name" value="SCP DOMAIN-CONTAINING PROTEIN"/>
    <property type="match status" value="1"/>
</dbReference>
<feature type="domain" description="SCP" evidence="2">
    <location>
        <begin position="58"/>
        <end position="168"/>
    </location>
</feature>
<feature type="chain" id="PRO_5047225335" evidence="1">
    <location>
        <begin position="25"/>
        <end position="172"/>
    </location>
</feature>
<evidence type="ECO:0000256" key="1">
    <source>
        <dbReference type="SAM" id="SignalP"/>
    </source>
</evidence>
<dbReference type="Pfam" id="PF00188">
    <property type="entry name" value="CAP"/>
    <property type="match status" value="1"/>
</dbReference>
<comment type="caution">
    <text evidence="3">The sequence shown here is derived from an EMBL/GenBank/DDBJ whole genome shotgun (WGS) entry which is preliminary data.</text>
</comment>
<organism evidence="3 4">
    <name type="scientific">Nocardioides taihuensis</name>
    <dbReference type="NCBI Taxonomy" id="1835606"/>
    <lineage>
        <taxon>Bacteria</taxon>
        <taxon>Bacillati</taxon>
        <taxon>Actinomycetota</taxon>
        <taxon>Actinomycetes</taxon>
        <taxon>Propionibacteriales</taxon>
        <taxon>Nocardioidaceae</taxon>
        <taxon>Nocardioides</taxon>
    </lineage>
</organism>
<proteinExistence type="predicted"/>
<sequence length="172" mass="19196">MNAMLRRTATTLAALSLAFGVTTAVSGPADAKLWKVPATSTSNDPMTDLNEYETRLINQINKFRAKHDRRQVQYFQTCADGMSERWSKHLKTIDSLVHRDQYYVLDECNFTWTGEVLVSGTGLRPYQAVRAWLNSPGHRAVIMKPRATRVGAGVRVQSDGTVFAVLNFGDSD</sequence>
<dbReference type="CDD" id="cd05379">
    <property type="entry name" value="CAP_bacterial"/>
    <property type="match status" value="1"/>
</dbReference>
<gene>
    <name evidence="3" type="ORF">ACFPGP_09700</name>
</gene>
<evidence type="ECO:0000259" key="2">
    <source>
        <dbReference type="Pfam" id="PF00188"/>
    </source>
</evidence>
<dbReference type="PANTHER" id="PTHR31157">
    <property type="entry name" value="SCP DOMAIN-CONTAINING PROTEIN"/>
    <property type="match status" value="1"/>
</dbReference>
<keyword evidence="1" id="KW-0732">Signal</keyword>
<keyword evidence="4" id="KW-1185">Reference proteome</keyword>
<dbReference type="Gene3D" id="3.40.33.10">
    <property type="entry name" value="CAP"/>
    <property type="match status" value="1"/>
</dbReference>
<evidence type="ECO:0000313" key="3">
    <source>
        <dbReference type="EMBL" id="MFC5176945.1"/>
    </source>
</evidence>
<feature type="signal peptide" evidence="1">
    <location>
        <begin position="1"/>
        <end position="24"/>
    </location>
</feature>
<dbReference type="SUPFAM" id="SSF55797">
    <property type="entry name" value="PR-1-like"/>
    <property type="match status" value="1"/>
</dbReference>
<reference evidence="4" key="1">
    <citation type="journal article" date="2019" name="Int. J. Syst. Evol. Microbiol.">
        <title>The Global Catalogue of Microorganisms (GCM) 10K type strain sequencing project: providing services to taxonomists for standard genome sequencing and annotation.</title>
        <authorList>
            <consortium name="The Broad Institute Genomics Platform"/>
            <consortium name="The Broad Institute Genome Sequencing Center for Infectious Disease"/>
            <person name="Wu L."/>
            <person name="Ma J."/>
        </authorList>
    </citation>
    <scope>NUCLEOTIDE SEQUENCE [LARGE SCALE GENOMIC DNA]</scope>
    <source>
        <strain evidence="4">DFY41</strain>
    </source>
</reference>
<dbReference type="InterPro" id="IPR014044">
    <property type="entry name" value="CAP_dom"/>
</dbReference>
<evidence type="ECO:0000313" key="4">
    <source>
        <dbReference type="Proteomes" id="UP001596087"/>
    </source>
</evidence>
<name>A0ABW0BI59_9ACTN</name>
<accession>A0ABW0BI59</accession>
<dbReference type="RefSeq" id="WP_378589613.1">
    <property type="nucleotide sequence ID" value="NZ_JBHSKD010000009.1"/>
</dbReference>
<dbReference type="Proteomes" id="UP001596087">
    <property type="component" value="Unassembled WGS sequence"/>
</dbReference>
<protein>
    <submittedName>
        <fullName evidence="3">CAP domain-containing protein</fullName>
    </submittedName>
</protein>
<dbReference type="InterPro" id="IPR035940">
    <property type="entry name" value="CAP_sf"/>
</dbReference>